<sequence length="77" mass="7759">MKTIFATTAIAVTALAGAASANPQLEASAQTKLNRYHVSADAGALSDAQLAEIQAIETNDTAGATNTRSQLIAAVEG</sequence>
<dbReference type="RefSeq" id="WP_092696415.1">
    <property type="nucleotide sequence ID" value="NZ_CBDDGO010000004.1"/>
</dbReference>
<feature type="chain" id="PRO_5011789602" description="DUF4148 domain-containing protein" evidence="1">
    <location>
        <begin position="22"/>
        <end position="77"/>
    </location>
</feature>
<dbReference type="AlphaFoldDB" id="A0A1H9X9J2"/>
<gene>
    <name evidence="2" type="ORF">SAMN04490244_1226</name>
</gene>
<dbReference type="STRING" id="641238.SAMN04490244_1226"/>
<reference evidence="2 3" key="1">
    <citation type="submission" date="2016-10" db="EMBL/GenBank/DDBJ databases">
        <authorList>
            <person name="de Groot N.N."/>
        </authorList>
    </citation>
    <scope>NUCLEOTIDE SEQUENCE [LARGE SCALE GENOMIC DNA]</scope>
    <source>
        <strain evidence="2 3">DSM 23042</strain>
    </source>
</reference>
<feature type="signal peptide" evidence="1">
    <location>
        <begin position="1"/>
        <end position="21"/>
    </location>
</feature>
<evidence type="ECO:0008006" key="4">
    <source>
        <dbReference type="Google" id="ProtNLM"/>
    </source>
</evidence>
<dbReference type="Proteomes" id="UP000198885">
    <property type="component" value="Unassembled WGS sequence"/>
</dbReference>
<evidence type="ECO:0000256" key="1">
    <source>
        <dbReference type="SAM" id="SignalP"/>
    </source>
</evidence>
<evidence type="ECO:0000313" key="3">
    <source>
        <dbReference type="Proteomes" id="UP000198885"/>
    </source>
</evidence>
<proteinExistence type="predicted"/>
<protein>
    <recommendedName>
        <fullName evidence="4">DUF4148 domain-containing protein</fullName>
    </recommendedName>
</protein>
<evidence type="ECO:0000313" key="2">
    <source>
        <dbReference type="EMBL" id="SES42795.1"/>
    </source>
</evidence>
<keyword evidence="1" id="KW-0732">Signal</keyword>
<keyword evidence="3" id="KW-1185">Reference proteome</keyword>
<name>A0A1H9X9J2_9RHOB</name>
<organism evidence="2 3">
    <name type="scientific">Tranquillimonas rosea</name>
    <dbReference type="NCBI Taxonomy" id="641238"/>
    <lineage>
        <taxon>Bacteria</taxon>
        <taxon>Pseudomonadati</taxon>
        <taxon>Pseudomonadota</taxon>
        <taxon>Alphaproteobacteria</taxon>
        <taxon>Rhodobacterales</taxon>
        <taxon>Roseobacteraceae</taxon>
        <taxon>Tranquillimonas</taxon>
    </lineage>
</organism>
<dbReference type="EMBL" id="FOGU01000022">
    <property type="protein sequence ID" value="SES42795.1"/>
    <property type="molecule type" value="Genomic_DNA"/>
</dbReference>
<accession>A0A1H9X9J2</accession>